<dbReference type="SUPFAM" id="SSF53850">
    <property type="entry name" value="Periplasmic binding protein-like II"/>
    <property type="match status" value="1"/>
</dbReference>
<dbReference type="EMBL" id="FMWD01000006">
    <property type="protein sequence ID" value="SCZ61795.1"/>
    <property type="molecule type" value="Genomic_DNA"/>
</dbReference>
<dbReference type="OrthoDB" id="5792173at2"/>
<name>A0A1G5QIW0_9GAMM</name>
<dbReference type="Proteomes" id="UP000199648">
    <property type="component" value="Unassembled WGS sequence"/>
</dbReference>
<dbReference type="AlphaFoldDB" id="A0A1G5QIW0"/>
<dbReference type="Pfam" id="PF12974">
    <property type="entry name" value="Phosphonate-bd"/>
    <property type="match status" value="1"/>
</dbReference>
<protein>
    <submittedName>
        <fullName evidence="1">ABC transporter, phosphonate, substrate-binding protein</fullName>
    </submittedName>
</protein>
<evidence type="ECO:0000313" key="1">
    <source>
        <dbReference type="EMBL" id="SCZ61795.1"/>
    </source>
</evidence>
<accession>A0A1G5QIW0</accession>
<proteinExistence type="predicted"/>
<organism evidence="1 2">
    <name type="scientific">Thiohalomonas denitrificans</name>
    <dbReference type="NCBI Taxonomy" id="415747"/>
    <lineage>
        <taxon>Bacteria</taxon>
        <taxon>Pseudomonadati</taxon>
        <taxon>Pseudomonadota</taxon>
        <taxon>Gammaproteobacteria</taxon>
        <taxon>Thiohalomonadales</taxon>
        <taxon>Thiohalomonadaceae</taxon>
        <taxon>Thiohalomonas</taxon>
    </lineage>
</organism>
<evidence type="ECO:0000313" key="2">
    <source>
        <dbReference type="Proteomes" id="UP000199648"/>
    </source>
</evidence>
<gene>
    <name evidence="1" type="ORF">SAMN03097708_02203</name>
</gene>
<keyword evidence="2" id="KW-1185">Reference proteome</keyword>
<dbReference type="RefSeq" id="WP_092996782.1">
    <property type="nucleotide sequence ID" value="NZ_FMWD01000006.1"/>
</dbReference>
<dbReference type="Gene3D" id="3.40.190.10">
    <property type="entry name" value="Periplasmic binding protein-like II"/>
    <property type="match status" value="1"/>
</dbReference>
<sequence length="274" mass="29569">MGHSSMDRLTSAVPGFRILTFLVLLTTGLPAMAAKLTFAVHPVLPAEQTRTAYQPLLRYLEKNTGHELELVVNSNFLVHWQMLRRGEYDIILDGPHFTDYRVQKMGYQVLAKFPAAVSYTLVGSPDSFILEPAELVGERIATTPSPALGALRLSQLYPNPLRQPQIVETGDSLTAARMTVEGETAGAIIPAGMVGNFPSLITVTTTTQVPSPAVSVGPDVDEIVANALRQALLDAGKHTDGLAALESLNIPTFEPAGNADYEGQAELLKDTWGY</sequence>
<dbReference type="STRING" id="415747.SAMN03097708_02203"/>
<reference evidence="1 2" key="1">
    <citation type="submission" date="2016-10" db="EMBL/GenBank/DDBJ databases">
        <authorList>
            <person name="de Groot N.N."/>
        </authorList>
    </citation>
    <scope>NUCLEOTIDE SEQUENCE [LARGE SCALE GENOMIC DNA]</scope>
    <source>
        <strain evidence="1 2">HLD2</strain>
    </source>
</reference>